<keyword evidence="3" id="KW-0862">Zinc</keyword>
<name>A0A4Y7SK34_COPMI</name>
<dbReference type="PROSITE" id="PS50865">
    <property type="entry name" value="ZF_MYND_2"/>
    <property type="match status" value="1"/>
</dbReference>
<reference evidence="6 7" key="1">
    <citation type="journal article" date="2019" name="Nat. Ecol. Evol.">
        <title>Megaphylogeny resolves global patterns of mushroom evolution.</title>
        <authorList>
            <person name="Varga T."/>
            <person name="Krizsan K."/>
            <person name="Foldi C."/>
            <person name="Dima B."/>
            <person name="Sanchez-Garcia M."/>
            <person name="Sanchez-Ramirez S."/>
            <person name="Szollosi G.J."/>
            <person name="Szarkandi J.G."/>
            <person name="Papp V."/>
            <person name="Albert L."/>
            <person name="Andreopoulos W."/>
            <person name="Angelini C."/>
            <person name="Antonin V."/>
            <person name="Barry K.W."/>
            <person name="Bougher N.L."/>
            <person name="Buchanan P."/>
            <person name="Buyck B."/>
            <person name="Bense V."/>
            <person name="Catcheside P."/>
            <person name="Chovatia M."/>
            <person name="Cooper J."/>
            <person name="Damon W."/>
            <person name="Desjardin D."/>
            <person name="Finy P."/>
            <person name="Geml J."/>
            <person name="Haridas S."/>
            <person name="Hughes K."/>
            <person name="Justo A."/>
            <person name="Karasinski D."/>
            <person name="Kautmanova I."/>
            <person name="Kiss B."/>
            <person name="Kocsube S."/>
            <person name="Kotiranta H."/>
            <person name="LaButti K.M."/>
            <person name="Lechner B.E."/>
            <person name="Liimatainen K."/>
            <person name="Lipzen A."/>
            <person name="Lukacs Z."/>
            <person name="Mihaltcheva S."/>
            <person name="Morgado L.N."/>
            <person name="Niskanen T."/>
            <person name="Noordeloos M.E."/>
            <person name="Ohm R.A."/>
            <person name="Ortiz-Santana B."/>
            <person name="Ovrebo C."/>
            <person name="Racz N."/>
            <person name="Riley R."/>
            <person name="Savchenko A."/>
            <person name="Shiryaev A."/>
            <person name="Soop K."/>
            <person name="Spirin V."/>
            <person name="Szebenyi C."/>
            <person name="Tomsovsky M."/>
            <person name="Tulloss R.E."/>
            <person name="Uehling J."/>
            <person name="Grigoriev I.V."/>
            <person name="Vagvolgyi C."/>
            <person name="Papp T."/>
            <person name="Martin F.M."/>
            <person name="Miettinen O."/>
            <person name="Hibbett D.S."/>
            <person name="Nagy L.G."/>
        </authorList>
    </citation>
    <scope>NUCLEOTIDE SEQUENCE [LARGE SCALE GENOMIC DNA]</scope>
    <source>
        <strain evidence="6 7">FP101781</strain>
    </source>
</reference>
<evidence type="ECO:0000259" key="5">
    <source>
        <dbReference type="PROSITE" id="PS50865"/>
    </source>
</evidence>
<evidence type="ECO:0000256" key="2">
    <source>
        <dbReference type="ARBA" id="ARBA00022771"/>
    </source>
</evidence>
<dbReference type="AlphaFoldDB" id="A0A4Y7SK34"/>
<dbReference type="Proteomes" id="UP000298030">
    <property type="component" value="Unassembled WGS sequence"/>
</dbReference>
<sequence length="577" mass="65628">MLDVAIAWWTVLYNESPVVYPGRERSHNANEDGAGDAAMSIMHKLAKENPKAISKAIISGRMCDLQTFVERSLQRMWCMLRIKQISHLVDYPEATVENVNLRSLFLMTHTLMLTDPRIHDAFMKKQASSVYLTVLSSTTGRLYSRITSPGSTNISNRRDQIHHINEIVDLALLPVQWVASTSFRARKNMVEATKHAMGVLGDCIQILDEGEVIFESIFDQLKPYTPNRKVFPIMAAGLSTMGQRTATLPDSSARKVYVCTGLGFTWGWGEMLVDERQESLCDNMKHKDRVVVSEKTSDLPERSCSRCHSVVYCSVECQSEDWQTFHRAECSHMRKQYKDCKRRQRQYSYRDRKLHVNLLRYCFESNDVCLRTAAVNRGTPELYQATLARRNTQIVFKDNDIEPGPGDEAGVYLQKVLPSIPLHLHGRFAAIVSIFSQAVEKARVGERTRARGRGNNMKFINNGVGSIRLVEKFFRYGDEDINLVLLLEQAKTLPLFTGGTVMEADRAADEFTRRDVGETHFNIISSMAYTWSVILVVYNLSNDLMASTGSARRKAKPMSWDGIEWQPPEERMVPLGY</sequence>
<keyword evidence="1" id="KW-0479">Metal-binding</keyword>
<dbReference type="Gene3D" id="6.10.140.2220">
    <property type="match status" value="1"/>
</dbReference>
<evidence type="ECO:0000256" key="3">
    <source>
        <dbReference type="ARBA" id="ARBA00022833"/>
    </source>
</evidence>
<dbReference type="InterPro" id="IPR002893">
    <property type="entry name" value="Znf_MYND"/>
</dbReference>
<dbReference type="GO" id="GO:0008270">
    <property type="term" value="F:zinc ion binding"/>
    <property type="evidence" value="ECO:0007669"/>
    <property type="project" value="UniProtKB-KW"/>
</dbReference>
<evidence type="ECO:0000313" key="7">
    <source>
        <dbReference type="Proteomes" id="UP000298030"/>
    </source>
</evidence>
<evidence type="ECO:0000313" key="6">
    <source>
        <dbReference type="EMBL" id="TEB21964.1"/>
    </source>
</evidence>
<evidence type="ECO:0000256" key="4">
    <source>
        <dbReference type="PROSITE-ProRule" id="PRU00134"/>
    </source>
</evidence>
<gene>
    <name evidence="6" type="ORF">FA13DRAFT_1526508</name>
</gene>
<dbReference type="Pfam" id="PF01753">
    <property type="entry name" value="zf-MYND"/>
    <property type="match status" value="1"/>
</dbReference>
<comment type="caution">
    <text evidence="6">The sequence shown here is derived from an EMBL/GenBank/DDBJ whole genome shotgun (WGS) entry which is preliminary data.</text>
</comment>
<proteinExistence type="predicted"/>
<accession>A0A4Y7SK34</accession>
<evidence type="ECO:0000256" key="1">
    <source>
        <dbReference type="ARBA" id="ARBA00022723"/>
    </source>
</evidence>
<organism evidence="6 7">
    <name type="scientific">Coprinellus micaceus</name>
    <name type="common">Glistening ink-cap mushroom</name>
    <name type="synonym">Coprinus micaceus</name>
    <dbReference type="NCBI Taxonomy" id="71717"/>
    <lineage>
        <taxon>Eukaryota</taxon>
        <taxon>Fungi</taxon>
        <taxon>Dikarya</taxon>
        <taxon>Basidiomycota</taxon>
        <taxon>Agaricomycotina</taxon>
        <taxon>Agaricomycetes</taxon>
        <taxon>Agaricomycetidae</taxon>
        <taxon>Agaricales</taxon>
        <taxon>Agaricineae</taxon>
        <taxon>Psathyrellaceae</taxon>
        <taxon>Coprinellus</taxon>
    </lineage>
</organism>
<protein>
    <recommendedName>
        <fullName evidence="5">MYND-type domain-containing protein</fullName>
    </recommendedName>
</protein>
<dbReference type="SUPFAM" id="SSF144232">
    <property type="entry name" value="HIT/MYND zinc finger-like"/>
    <property type="match status" value="1"/>
</dbReference>
<keyword evidence="2 4" id="KW-0863">Zinc-finger</keyword>
<dbReference type="OrthoDB" id="2834938at2759"/>
<dbReference type="EMBL" id="QPFP01000099">
    <property type="protein sequence ID" value="TEB21964.1"/>
    <property type="molecule type" value="Genomic_DNA"/>
</dbReference>
<keyword evidence="7" id="KW-1185">Reference proteome</keyword>
<feature type="domain" description="MYND-type" evidence="5">
    <location>
        <begin position="278"/>
        <end position="330"/>
    </location>
</feature>